<dbReference type="InterPro" id="IPR001647">
    <property type="entry name" value="HTH_TetR"/>
</dbReference>
<evidence type="ECO:0000313" key="5">
    <source>
        <dbReference type="EMBL" id="BBG29282.1"/>
    </source>
</evidence>
<keyword evidence="2 3" id="KW-0238">DNA-binding</keyword>
<dbReference type="Proteomes" id="UP000267342">
    <property type="component" value="Chromosome"/>
</dbReference>
<dbReference type="InterPro" id="IPR036271">
    <property type="entry name" value="Tet_transcr_reg_TetR-rel_C_sf"/>
</dbReference>
<reference evidence="5 6" key="1">
    <citation type="submission" date="2018-09" db="EMBL/GenBank/DDBJ databases">
        <title>Zymobacter palmae IAM14233 (=T109) whole genome analysis.</title>
        <authorList>
            <person name="Yanase H."/>
        </authorList>
    </citation>
    <scope>NUCLEOTIDE SEQUENCE [LARGE SCALE GENOMIC DNA]</scope>
    <source>
        <strain evidence="5 6">IAM14233</strain>
    </source>
</reference>
<dbReference type="PROSITE" id="PS50977">
    <property type="entry name" value="HTH_TETR_2"/>
    <property type="match status" value="1"/>
</dbReference>
<dbReference type="Pfam" id="PF22276">
    <property type="entry name" value="SlmA-like_C"/>
    <property type="match status" value="1"/>
</dbReference>
<feature type="DNA-binding region" description="H-T-H motif" evidence="3">
    <location>
        <begin position="57"/>
        <end position="76"/>
    </location>
</feature>
<dbReference type="SUPFAM" id="SSF48498">
    <property type="entry name" value="Tetracyclin repressor-like, C-terminal domain"/>
    <property type="match status" value="1"/>
</dbReference>
<evidence type="ECO:0000256" key="1">
    <source>
        <dbReference type="ARBA" id="ARBA00023054"/>
    </source>
</evidence>
<keyword evidence="6" id="KW-1185">Reference proteome</keyword>
<dbReference type="SUPFAM" id="SSF46689">
    <property type="entry name" value="Homeodomain-like"/>
    <property type="match status" value="1"/>
</dbReference>
<dbReference type="InterPro" id="IPR054580">
    <property type="entry name" value="SlmA-like_C"/>
</dbReference>
<protein>
    <submittedName>
        <fullName evidence="5">Transcriptional regulator</fullName>
    </submittedName>
</protein>
<dbReference type="RefSeq" id="WP_324603174.1">
    <property type="nucleotide sequence ID" value="NZ_AP018933.1"/>
</dbReference>
<dbReference type="PANTHER" id="PTHR30055:SF183">
    <property type="entry name" value="NUCLEOID OCCLUSION FACTOR SLMA"/>
    <property type="match status" value="1"/>
</dbReference>
<dbReference type="Pfam" id="PF00440">
    <property type="entry name" value="TetR_N"/>
    <property type="match status" value="1"/>
</dbReference>
<gene>
    <name evidence="5" type="ORF">ZBT109_0494</name>
</gene>
<feature type="domain" description="HTH tetR-type" evidence="4">
    <location>
        <begin position="34"/>
        <end position="94"/>
    </location>
</feature>
<proteinExistence type="predicted"/>
<dbReference type="InterPro" id="IPR009057">
    <property type="entry name" value="Homeodomain-like_sf"/>
</dbReference>
<dbReference type="KEGG" id="zpl:ZBT109_0494"/>
<evidence type="ECO:0000259" key="4">
    <source>
        <dbReference type="PROSITE" id="PS50977"/>
    </source>
</evidence>
<organism evidence="5 6">
    <name type="scientific">Zymobacter palmae</name>
    <dbReference type="NCBI Taxonomy" id="33074"/>
    <lineage>
        <taxon>Bacteria</taxon>
        <taxon>Pseudomonadati</taxon>
        <taxon>Pseudomonadota</taxon>
        <taxon>Gammaproteobacteria</taxon>
        <taxon>Oceanospirillales</taxon>
        <taxon>Halomonadaceae</taxon>
        <taxon>Zymobacter group</taxon>
        <taxon>Zymobacter</taxon>
    </lineage>
</organism>
<accession>A0A348HCD0</accession>
<dbReference type="PRINTS" id="PR00455">
    <property type="entry name" value="HTHTETR"/>
</dbReference>
<dbReference type="Gene3D" id="1.10.357.10">
    <property type="entry name" value="Tetracycline Repressor, domain 2"/>
    <property type="match status" value="1"/>
</dbReference>
<dbReference type="NCBIfam" id="NF007015">
    <property type="entry name" value="PRK09480.1"/>
    <property type="match status" value="1"/>
</dbReference>
<dbReference type="InterPro" id="IPR050109">
    <property type="entry name" value="HTH-type_TetR-like_transc_reg"/>
</dbReference>
<dbReference type="AlphaFoldDB" id="A0A348HCD0"/>
<sequence length="228" mass="25884">MLPSTDITFSARQERDGPRITNEKNRKTMMTQDKSRRDQILQALAAMLEDPGTQKITTAALARLVGVSEAALYRHFPSKAKMFEALIIFIETTIFERLQAILSATQAEEEPVGERIRLALTLVLRFAERNPGMCRLMTGELLSGDLARLRPRMNQSFTRLETQLRQLLRQAEIEQGLRLPMTVNACVSLLTSLIEGRIVQYARTGFKQSPIAHWDDQWPVIAHGLFPH</sequence>
<name>A0A348HCD0_9GAMM</name>
<dbReference type="STRING" id="1123510.GCA_000620025_01457"/>
<evidence type="ECO:0000256" key="3">
    <source>
        <dbReference type="PROSITE-ProRule" id="PRU00335"/>
    </source>
</evidence>
<dbReference type="EMBL" id="AP018933">
    <property type="protein sequence ID" value="BBG29282.1"/>
    <property type="molecule type" value="Genomic_DNA"/>
</dbReference>
<evidence type="ECO:0000313" key="6">
    <source>
        <dbReference type="Proteomes" id="UP000267342"/>
    </source>
</evidence>
<dbReference type="GO" id="GO:0003700">
    <property type="term" value="F:DNA-binding transcription factor activity"/>
    <property type="evidence" value="ECO:0007669"/>
    <property type="project" value="TreeGrafter"/>
</dbReference>
<evidence type="ECO:0000256" key="2">
    <source>
        <dbReference type="ARBA" id="ARBA00023125"/>
    </source>
</evidence>
<dbReference type="GO" id="GO:0000976">
    <property type="term" value="F:transcription cis-regulatory region binding"/>
    <property type="evidence" value="ECO:0007669"/>
    <property type="project" value="TreeGrafter"/>
</dbReference>
<dbReference type="PANTHER" id="PTHR30055">
    <property type="entry name" value="HTH-TYPE TRANSCRIPTIONAL REGULATOR RUTR"/>
    <property type="match status" value="1"/>
</dbReference>
<keyword evidence="1" id="KW-0175">Coiled coil</keyword>